<dbReference type="InterPro" id="IPR002347">
    <property type="entry name" value="SDR_fam"/>
</dbReference>
<feature type="region of interest" description="Disordered" evidence="4">
    <location>
        <begin position="302"/>
        <end position="324"/>
    </location>
</feature>
<dbReference type="AlphaFoldDB" id="A0A553ICW6"/>
<reference evidence="6" key="1">
    <citation type="submission" date="2019-06" db="EMBL/GenBank/DDBJ databases">
        <title>Draft genome sequence of the griseofulvin-producing fungus Xylaria cubensis strain G536.</title>
        <authorList>
            <person name="Mead M.E."/>
            <person name="Raja H.A."/>
            <person name="Steenwyk J.L."/>
            <person name="Knowles S.L."/>
            <person name="Oberlies N.H."/>
            <person name="Rokas A."/>
        </authorList>
    </citation>
    <scope>NUCLEOTIDE SEQUENCE [LARGE SCALE GENOMIC DNA]</scope>
    <source>
        <strain evidence="6">G536</strain>
    </source>
</reference>
<evidence type="ECO:0000256" key="4">
    <source>
        <dbReference type="SAM" id="MobiDB-lite"/>
    </source>
</evidence>
<dbReference type="PRINTS" id="PR00080">
    <property type="entry name" value="SDRFAMILY"/>
</dbReference>
<keyword evidence="6" id="KW-1185">Reference proteome</keyword>
<accession>A0A553ICW6</accession>
<evidence type="ECO:0000313" key="6">
    <source>
        <dbReference type="Proteomes" id="UP000319160"/>
    </source>
</evidence>
<dbReference type="PANTHER" id="PTHR43976">
    <property type="entry name" value="SHORT CHAIN DEHYDROGENASE"/>
    <property type="match status" value="1"/>
</dbReference>
<evidence type="ECO:0000256" key="3">
    <source>
        <dbReference type="RuleBase" id="RU000363"/>
    </source>
</evidence>
<organism evidence="5 6">
    <name type="scientific">Xylaria flabelliformis</name>
    <dbReference type="NCBI Taxonomy" id="2512241"/>
    <lineage>
        <taxon>Eukaryota</taxon>
        <taxon>Fungi</taxon>
        <taxon>Dikarya</taxon>
        <taxon>Ascomycota</taxon>
        <taxon>Pezizomycotina</taxon>
        <taxon>Sordariomycetes</taxon>
        <taxon>Xylariomycetidae</taxon>
        <taxon>Xylariales</taxon>
        <taxon>Xylariaceae</taxon>
        <taxon>Xylaria</taxon>
    </lineage>
</organism>
<evidence type="ECO:0000256" key="2">
    <source>
        <dbReference type="ARBA" id="ARBA00023002"/>
    </source>
</evidence>
<name>A0A553ICW6_9PEZI</name>
<dbReference type="PRINTS" id="PR00081">
    <property type="entry name" value="GDHRDH"/>
</dbReference>
<dbReference type="GO" id="GO:0016491">
    <property type="term" value="F:oxidoreductase activity"/>
    <property type="evidence" value="ECO:0007669"/>
    <property type="project" value="UniProtKB-KW"/>
</dbReference>
<evidence type="ECO:0000256" key="1">
    <source>
        <dbReference type="ARBA" id="ARBA00006484"/>
    </source>
</evidence>
<dbReference type="Pfam" id="PF00106">
    <property type="entry name" value="adh_short"/>
    <property type="match status" value="1"/>
</dbReference>
<comment type="similarity">
    <text evidence="1 3">Belongs to the short-chain dehydrogenases/reductases (SDR) family.</text>
</comment>
<proteinExistence type="inferred from homology"/>
<feature type="compositionally biased region" description="Basic and acidic residues" evidence="4">
    <location>
        <begin position="304"/>
        <end position="315"/>
    </location>
</feature>
<evidence type="ECO:0000313" key="5">
    <source>
        <dbReference type="EMBL" id="TRX98042.1"/>
    </source>
</evidence>
<evidence type="ECO:0008006" key="7">
    <source>
        <dbReference type="Google" id="ProtNLM"/>
    </source>
</evidence>
<dbReference type="Proteomes" id="UP000319160">
    <property type="component" value="Unassembled WGS sequence"/>
</dbReference>
<dbReference type="OrthoDB" id="1274115at2759"/>
<dbReference type="STRING" id="2512241.A0A553ICW6"/>
<protein>
    <recommendedName>
        <fullName evidence="7">Oxidoreductase</fullName>
    </recommendedName>
</protein>
<dbReference type="InterPro" id="IPR051911">
    <property type="entry name" value="SDR_oxidoreductase"/>
</dbReference>
<dbReference type="EMBL" id="VFLP01000004">
    <property type="protein sequence ID" value="TRX98042.1"/>
    <property type="molecule type" value="Genomic_DNA"/>
</dbReference>
<dbReference type="Gene3D" id="3.40.50.720">
    <property type="entry name" value="NAD(P)-binding Rossmann-like Domain"/>
    <property type="match status" value="1"/>
</dbReference>
<sequence>MAPAHLYNLPADAVWFITGSSSGIGLALAQKIASHPTHRLVATARNSSKLAGLLSQSDRVHTIDLDVTSENAIDAAVDSALSKFGRIDVMVNNAGSGLMGDTESALQPEGQAKARKQVETNLWGTTRLSLHAVRVFRDENPKTGQQGGVVLNVTSLGGFAGFPGTAFYHAAKFGVEGFTEGLSKEVRPEWNIHFCLIEPGGTQSNFVTAGMDWFAPHPAYAAADSPSRLLEEHVRDPEKQKTRTPAERVAGAMYQVVVLARSKSLPMRLPLTEGAWQIVKNEIAVVDKELEEVKALSLSVEVDDANKTEPSEKRATGLNSTVDS</sequence>
<gene>
    <name evidence="5" type="ORF">FHL15_001252</name>
</gene>
<dbReference type="InterPro" id="IPR036291">
    <property type="entry name" value="NAD(P)-bd_dom_sf"/>
</dbReference>
<comment type="caution">
    <text evidence="5">The sequence shown here is derived from an EMBL/GenBank/DDBJ whole genome shotgun (WGS) entry which is preliminary data.</text>
</comment>
<dbReference type="SUPFAM" id="SSF51735">
    <property type="entry name" value="NAD(P)-binding Rossmann-fold domains"/>
    <property type="match status" value="1"/>
</dbReference>
<dbReference type="PANTHER" id="PTHR43976:SF16">
    <property type="entry name" value="SHORT-CHAIN DEHYDROGENASE_REDUCTASE FAMILY PROTEIN"/>
    <property type="match status" value="1"/>
</dbReference>
<keyword evidence="2" id="KW-0560">Oxidoreductase</keyword>